<sequence>MGGQTDVSPSQLVLGVRLRDDARFDNFHGDRNREASLRLLSVFRQPAGLPVVVVCGDSGTGKSHLLQAACHHAEAEGKAAVCISIAELEPFGPEALAGLDAMDVVALDDLDRVAGKADWEEAVFHLYNRLHDDGHMLVVSLSEVPGSLPFLLPDLVSRLHHGFTVQLGIYRDDDRLKILMARAEQRGLTMTDDVAGFIMRRAPRRLGELLGILDTLDENSLQAQRRLTIPFVKTVMQW</sequence>
<dbReference type="Proteomes" id="UP000184497">
    <property type="component" value="Unassembled WGS sequence"/>
</dbReference>
<dbReference type="RefSeq" id="WP_072797944.1">
    <property type="nucleotide sequence ID" value="NZ_FRAQ01000002.1"/>
</dbReference>
<dbReference type="Pfam" id="PF00308">
    <property type="entry name" value="Bac_DnaA"/>
    <property type="match status" value="1"/>
</dbReference>
<dbReference type="Pfam" id="PF22688">
    <property type="entry name" value="Hda_lid"/>
    <property type="match status" value="1"/>
</dbReference>
<dbReference type="SUPFAM" id="SSF52540">
    <property type="entry name" value="P-loop containing nucleoside triphosphate hydrolases"/>
    <property type="match status" value="1"/>
</dbReference>
<reference evidence="4" key="1">
    <citation type="submission" date="2016-11" db="EMBL/GenBank/DDBJ databases">
        <authorList>
            <person name="Varghese N."/>
            <person name="Submissions S."/>
        </authorList>
    </citation>
    <scope>NUCLEOTIDE SEQUENCE [LARGE SCALE GENOMIC DNA]</scope>
    <source>
        <strain evidence="4">CGMCC 1.10835</strain>
    </source>
</reference>
<dbReference type="InterPro" id="IPR013317">
    <property type="entry name" value="DnaA_dom"/>
</dbReference>
<dbReference type="PANTHER" id="PTHR30050:SF5">
    <property type="entry name" value="DNAA REGULATORY INACTIVATOR HDA"/>
    <property type="match status" value="1"/>
</dbReference>
<dbReference type="NCBIfam" id="TIGR03420">
    <property type="entry name" value="DnaA_homol_Hda"/>
    <property type="match status" value="1"/>
</dbReference>
<evidence type="ECO:0000313" key="4">
    <source>
        <dbReference type="Proteomes" id="UP000184497"/>
    </source>
</evidence>
<dbReference type="InterPro" id="IPR027417">
    <property type="entry name" value="P-loop_NTPase"/>
</dbReference>
<dbReference type="InterPro" id="IPR055199">
    <property type="entry name" value="Hda_lid"/>
</dbReference>
<name>A0A1M6TR41_9GAMM</name>
<feature type="domain" description="Hda lid" evidence="2">
    <location>
        <begin position="172"/>
        <end position="236"/>
    </location>
</feature>
<dbReference type="Gene3D" id="3.40.50.300">
    <property type="entry name" value="P-loop containing nucleotide triphosphate hydrolases"/>
    <property type="match status" value="1"/>
</dbReference>
<dbReference type="PANTHER" id="PTHR30050">
    <property type="entry name" value="CHROMOSOMAL REPLICATION INITIATOR PROTEIN DNAA"/>
    <property type="match status" value="1"/>
</dbReference>
<keyword evidence="4" id="KW-1185">Reference proteome</keyword>
<feature type="domain" description="Chromosomal replication initiator protein DnaA ATPAse" evidence="1">
    <location>
        <begin position="101"/>
        <end position="165"/>
    </location>
</feature>
<protein>
    <submittedName>
        <fullName evidence="3">Regulatory inactivation of DnaA Hda protein</fullName>
    </submittedName>
</protein>
<dbReference type="OrthoDB" id="9784878at2"/>
<organism evidence="3 4">
    <name type="scientific">Marinobacter antarcticus</name>
    <dbReference type="NCBI Taxonomy" id="564117"/>
    <lineage>
        <taxon>Bacteria</taxon>
        <taxon>Pseudomonadati</taxon>
        <taxon>Pseudomonadota</taxon>
        <taxon>Gammaproteobacteria</taxon>
        <taxon>Pseudomonadales</taxon>
        <taxon>Marinobacteraceae</taxon>
        <taxon>Marinobacter</taxon>
    </lineage>
</organism>
<dbReference type="EMBL" id="FRAQ01000002">
    <property type="protein sequence ID" value="SHK59462.1"/>
    <property type="molecule type" value="Genomic_DNA"/>
</dbReference>
<proteinExistence type="predicted"/>
<dbReference type="InterPro" id="IPR017788">
    <property type="entry name" value="Hda"/>
</dbReference>
<dbReference type="GO" id="GO:0006270">
    <property type="term" value="P:DNA replication initiation"/>
    <property type="evidence" value="ECO:0007669"/>
    <property type="project" value="TreeGrafter"/>
</dbReference>
<dbReference type="Gene3D" id="1.10.8.60">
    <property type="match status" value="1"/>
</dbReference>
<evidence type="ECO:0000259" key="2">
    <source>
        <dbReference type="Pfam" id="PF22688"/>
    </source>
</evidence>
<dbReference type="AlphaFoldDB" id="A0A1M6TR41"/>
<dbReference type="STRING" id="564117.SAMN05216369_2364"/>
<gene>
    <name evidence="3" type="ORF">SAMN05216369_2364</name>
</gene>
<accession>A0A1M6TR41</accession>
<dbReference type="GO" id="GO:0032297">
    <property type="term" value="P:negative regulation of DNA-templated DNA replication initiation"/>
    <property type="evidence" value="ECO:0007669"/>
    <property type="project" value="InterPro"/>
</dbReference>
<evidence type="ECO:0000259" key="1">
    <source>
        <dbReference type="Pfam" id="PF00308"/>
    </source>
</evidence>
<dbReference type="InterPro" id="IPR025662">
    <property type="entry name" value="Sigma_54_int_dom_ATP-bd_1"/>
</dbReference>
<evidence type="ECO:0000313" key="3">
    <source>
        <dbReference type="EMBL" id="SHK59462.1"/>
    </source>
</evidence>
<dbReference type="PROSITE" id="PS00675">
    <property type="entry name" value="SIGMA54_INTERACT_1"/>
    <property type="match status" value="1"/>
</dbReference>